<evidence type="ECO:0000256" key="1">
    <source>
        <dbReference type="SAM" id="MobiDB-lite"/>
    </source>
</evidence>
<accession>A0A915CPP3</accession>
<keyword evidence="2" id="KW-1185">Reference proteome</keyword>
<evidence type="ECO:0000313" key="2">
    <source>
        <dbReference type="Proteomes" id="UP000887574"/>
    </source>
</evidence>
<sequence length="187" mass="18924">MVAAQALANALAAAGHSSPGMGGVVPATMPVMSTDTNGSSASSSTSSRKRNAQTAGFDELGMPSSSSVGRNPSTSTVASSLAPAMQSGLSVTTSAAQSAADSANTASLLQNLQALRQSQMLFATAAANNGVMPQIKRSDKNMVPSTTAQIPMYAAAQPVTQFNPYLQQIPAGYLPTVSFNGAIPPRF</sequence>
<dbReference type="Proteomes" id="UP000887574">
    <property type="component" value="Unplaced"/>
</dbReference>
<feature type="compositionally biased region" description="Low complexity" evidence="1">
    <location>
        <begin position="33"/>
        <end position="46"/>
    </location>
</feature>
<protein>
    <submittedName>
        <fullName evidence="3">Uncharacterized protein</fullName>
    </submittedName>
</protein>
<proteinExistence type="predicted"/>
<name>A0A915CPP3_9BILA</name>
<dbReference type="WBParaSite" id="jg11318">
    <property type="protein sequence ID" value="jg11318"/>
    <property type="gene ID" value="jg11318"/>
</dbReference>
<organism evidence="2 3">
    <name type="scientific">Ditylenchus dipsaci</name>
    <dbReference type="NCBI Taxonomy" id="166011"/>
    <lineage>
        <taxon>Eukaryota</taxon>
        <taxon>Metazoa</taxon>
        <taxon>Ecdysozoa</taxon>
        <taxon>Nematoda</taxon>
        <taxon>Chromadorea</taxon>
        <taxon>Rhabditida</taxon>
        <taxon>Tylenchina</taxon>
        <taxon>Tylenchomorpha</taxon>
        <taxon>Sphaerularioidea</taxon>
        <taxon>Anguinidae</taxon>
        <taxon>Anguininae</taxon>
        <taxon>Ditylenchus</taxon>
    </lineage>
</organism>
<feature type="compositionally biased region" description="Polar residues" evidence="1">
    <location>
        <begin position="63"/>
        <end position="79"/>
    </location>
</feature>
<evidence type="ECO:0000313" key="3">
    <source>
        <dbReference type="WBParaSite" id="jg11318"/>
    </source>
</evidence>
<dbReference type="AlphaFoldDB" id="A0A915CPP3"/>
<reference evidence="3" key="1">
    <citation type="submission" date="2022-11" db="UniProtKB">
        <authorList>
            <consortium name="WormBaseParasite"/>
        </authorList>
    </citation>
    <scope>IDENTIFICATION</scope>
</reference>
<feature type="region of interest" description="Disordered" evidence="1">
    <location>
        <begin position="12"/>
        <end position="81"/>
    </location>
</feature>